<proteinExistence type="predicted"/>
<dbReference type="EMBL" id="JTDY01002293">
    <property type="protein sequence ID" value="KOB71723.1"/>
    <property type="molecule type" value="Genomic_DNA"/>
</dbReference>
<sequence length="156" mass="17105">MSRVVFVVYDDTELRPYLPPACSWCSPAGRARSAHLVQVGGRGAATPLGRARRLVLVLYMMSSPGVAPACSWCSPAGRARSAHLVQDIRDLGSSNITQKKVYEESWCFACPELSFNGVKVTTNPSKMSGQDETSSDRNVEIWKIKKLIKSLEMARG</sequence>
<organism evidence="1 2">
    <name type="scientific">Operophtera brumata</name>
    <name type="common">Winter moth</name>
    <name type="synonym">Phalaena brumata</name>
    <dbReference type="NCBI Taxonomy" id="104452"/>
    <lineage>
        <taxon>Eukaryota</taxon>
        <taxon>Metazoa</taxon>
        <taxon>Ecdysozoa</taxon>
        <taxon>Arthropoda</taxon>
        <taxon>Hexapoda</taxon>
        <taxon>Insecta</taxon>
        <taxon>Pterygota</taxon>
        <taxon>Neoptera</taxon>
        <taxon>Endopterygota</taxon>
        <taxon>Lepidoptera</taxon>
        <taxon>Glossata</taxon>
        <taxon>Ditrysia</taxon>
        <taxon>Geometroidea</taxon>
        <taxon>Geometridae</taxon>
        <taxon>Larentiinae</taxon>
        <taxon>Operophtera</taxon>
    </lineage>
</organism>
<keyword evidence="2" id="KW-1185">Reference proteome</keyword>
<protein>
    <submittedName>
        <fullName evidence="1">Uncharacterized protein</fullName>
    </submittedName>
</protein>
<dbReference type="STRING" id="104452.A0A0L7L892"/>
<name>A0A0L7L892_OPEBR</name>
<accession>A0A0L7L892</accession>
<evidence type="ECO:0000313" key="2">
    <source>
        <dbReference type="Proteomes" id="UP000037510"/>
    </source>
</evidence>
<dbReference type="AlphaFoldDB" id="A0A0L7L892"/>
<comment type="caution">
    <text evidence="1">The sequence shown here is derived from an EMBL/GenBank/DDBJ whole genome shotgun (WGS) entry which is preliminary data.</text>
</comment>
<evidence type="ECO:0000313" key="1">
    <source>
        <dbReference type="EMBL" id="KOB71723.1"/>
    </source>
</evidence>
<reference evidence="1 2" key="1">
    <citation type="journal article" date="2015" name="Genome Biol. Evol.">
        <title>The genome of winter moth (Operophtera brumata) provides a genomic perspective on sexual dimorphism and phenology.</title>
        <authorList>
            <person name="Derks M.F."/>
            <person name="Smit S."/>
            <person name="Salis L."/>
            <person name="Schijlen E."/>
            <person name="Bossers A."/>
            <person name="Mateman C."/>
            <person name="Pijl A.S."/>
            <person name="de Ridder D."/>
            <person name="Groenen M.A."/>
            <person name="Visser M.E."/>
            <person name="Megens H.J."/>
        </authorList>
    </citation>
    <scope>NUCLEOTIDE SEQUENCE [LARGE SCALE GENOMIC DNA]</scope>
    <source>
        <strain evidence="1">WM2013NL</strain>
        <tissue evidence="1">Head and thorax</tissue>
    </source>
</reference>
<dbReference type="Proteomes" id="UP000037510">
    <property type="component" value="Unassembled WGS sequence"/>
</dbReference>
<gene>
    <name evidence="1" type="ORF">OBRU01_11360</name>
</gene>